<dbReference type="Gene3D" id="3.10.28.10">
    <property type="entry name" value="Homing endonucleases"/>
    <property type="match status" value="1"/>
</dbReference>
<reference evidence="2" key="1">
    <citation type="journal article" date="2014" name="Front. Microbiol.">
        <title>High frequency of phylogenetically diverse reductive dehalogenase-homologous genes in deep subseafloor sedimentary metagenomes.</title>
        <authorList>
            <person name="Kawai M."/>
            <person name="Futagami T."/>
            <person name="Toyoda A."/>
            <person name="Takaki Y."/>
            <person name="Nishi S."/>
            <person name="Hori S."/>
            <person name="Arai W."/>
            <person name="Tsubouchi T."/>
            <person name="Morono Y."/>
            <person name="Uchiyama I."/>
            <person name="Ito T."/>
            <person name="Fujiyama A."/>
            <person name="Inagaki F."/>
            <person name="Takami H."/>
        </authorList>
    </citation>
    <scope>NUCLEOTIDE SEQUENCE</scope>
    <source>
        <strain evidence="2">Expedition CK06-06</strain>
    </source>
</reference>
<protein>
    <recommendedName>
        <fullName evidence="1">DOD-type homing endonuclease domain-containing protein</fullName>
    </recommendedName>
</protein>
<organism evidence="2">
    <name type="scientific">marine sediment metagenome</name>
    <dbReference type="NCBI Taxonomy" id="412755"/>
    <lineage>
        <taxon>unclassified sequences</taxon>
        <taxon>metagenomes</taxon>
        <taxon>ecological metagenomes</taxon>
    </lineage>
</organism>
<dbReference type="Pfam" id="PF14528">
    <property type="entry name" value="LAGLIDADG_3"/>
    <property type="match status" value="1"/>
</dbReference>
<comment type="caution">
    <text evidence="2">The sequence shown here is derived from an EMBL/GenBank/DDBJ whole genome shotgun (WGS) entry which is preliminary data.</text>
</comment>
<dbReference type="InterPro" id="IPR004860">
    <property type="entry name" value="LAGLIDADG_dom"/>
</dbReference>
<evidence type="ECO:0000259" key="1">
    <source>
        <dbReference type="PROSITE" id="PS50819"/>
    </source>
</evidence>
<proteinExistence type="predicted"/>
<evidence type="ECO:0000313" key="2">
    <source>
        <dbReference type="EMBL" id="GAG79364.1"/>
    </source>
</evidence>
<dbReference type="InterPro" id="IPR027434">
    <property type="entry name" value="Homing_endonucl"/>
</dbReference>
<dbReference type="InterPro" id="IPR004042">
    <property type="entry name" value="Intein_endonuc_central"/>
</dbReference>
<dbReference type="PROSITE" id="PS50819">
    <property type="entry name" value="INTEIN_ENDONUCLEASE"/>
    <property type="match status" value="1"/>
</dbReference>
<dbReference type="GO" id="GO:0004519">
    <property type="term" value="F:endonuclease activity"/>
    <property type="evidence" value="ECO:0007669"/>
    <property type="project" value="InterPro"/>
</dbReference>
<feature type="domain" description="DOD-type homing endonuclease" evidence="1">
    <location>
        <begin position="77"/>
        <end position="201"/>
    </location>
</feature>
<dbReference type="AlphaFoldDB" id="X1ABU5"/>
<gene>
    <name evidence="2" type="ORF">S01H4_21351</name>
</gene>
<name>X1ABU5_9ZZZZ</name>
<accession>X1ABU5</accession>
<sequence>MIEKWIKNQLKSTTHTVNKIKNDFNKIKGLKTCNTTIKGILIKAGLESRFTKRENPAHPNLNENYFEIIDTKEKAYWLGFLYADGNVQHRADNVKRLRIGINKKDRWLIDTFVEHIYANKEKIFNDGNLIRFEIANKKLCNDLIKQGCHPVKSLNINFPKLENRELELAFLLGYFDGDGTQGTSKITSGSKTFLNQIKYYFEIKNKIHRKSKNQNSYD</sequence>
<feature type="non-terminal residue" evidence="2">
    <location>
        <position position="218"/>
    </location>
</feature>
<dbReference type="EMBL" id="BART01009663">
    <property type="protein sequence ID" value="GAG79364.1"/>
    <property type="molecule type" value="Genomic_DNA"/>
</dbReference>
<dbReference type="SUPFAM" id="SSF55608">
    <property type="entry name" value="Homing endonucleases"/>
    <property type="match status" value="2"/>
</dbReference>